<keyword evidence="5" id="KW-1185">Reference proteome</keyword>
<evidence type="ECO:0000313" key="3">
    <source>
        <dbReference type="EMBL" id="KIJ61399.1"/>
    </source>
</evidence>
<sequence>MYSEVVTNVYNTEETINAVRPQWGRWPAHPLALAHSSEASVVLVVGPRLWFDQPRLIYLRSRQAKRTPKCRPKLLILQERTDSIYTHRERWFIVCLASFAAVLANIYFPVIPQISDAFHRSTEVINLMVMVASSSNVHTGARGLIFYSGLDTNHRVLGSFTSSVYTSREAGPAVGPAIAGAVADTLGRRLIFWVLCTLSATCFPRSSGWEAFYRRHSDDLCKETTSPARLIEGRISMQGSVETLVTGKYETAYKTPLKRRRDKKRLVIEAAANPKEGVQPEDVTKDNPM</sequence>
<dbReference type="InterPro" id="IPR036259">
    <property type="entry name" value="MFS_trans_sf"/>
</dbReference>
<evidence type="ECO:0000256" key="1">
    <source>
        <dbReference type="SAM" id="MobiDB-lite"/>
    </source>
</evidence>
<feature type="region of interest" description="Disordered" evidence="1">
    <location>
        <begin position="269"/>
        <end position="289"/>
    </location>
</feature>
<dbReference type="SUPFAM" id="SSF103473">
    <property type="entry name" value="MFS general substrate transporter"/>
    <property type="match status" value="1"/>
</dbReference>
<evidence type="ECO:0000256" key="2">
    <source>
        <dbReference type="SAM" id="Phobius"/>
    </source>
</evidence>
<dbReference type="Proteomes" id="UP000053820">
    <property type="component" value="Unassembled WGS sequence"/>
</dbReference>
<evidence type="ECO:0000313" key="4">
    <source>
        <dbReference type="EMBL" id="KIJ63218.1"/>
    </source>
</evidence>
<evidence type="ECO:0000313" key="5">
    <source>
        <dbReference type="Proteomes" id="UP000053820"/>
    </source>
</evidence>
<gene>
    <name evidence="4" type="ORF">HYDPIDRAFT_168761</name>
    <name evidence="3" type="ORF">HYDPIDRAFT_189536</name>
</gene>
<keyword evidence="2" id="KW-1133">Transmembrane helix</keyword>
<dbReference type="EMBL" id="KN839862">
    <property type="protein sequence ID" value="KIJ61399.1"/>
    <property type="molecule type" value="Genomic_DNA"/>
</dbReference>
<dbReference type="EMBL" id="KN839852">
    <property type="protein sequence ID" value="KIJ63218.1"/>
    <property type="molecule type" value="Genomic_DNA"/>
</dbReference>
<keyword evidence="2" id="KW-0472">Membrane</keyword>
<protein>
    <recommendedName>
        <fullName evidence="6">Major facilitator superfamily (MFS) profile domain-containing protein</fullName>
    </recommendedName>
</protein>
<keyword evidence="2" id="KW-0812">Transmembrane</keyword>
<reference evidence="4 5" key="1">
    <citation type="submission" date="2014-04" db="EMBL/GenBank/DDBJ databases">
        <title>Evolutionary Origins and Diversification of the Mycorrhizal Mutualists.</title>
        <authorList>
            <consortium name="DOE Joint Genome Institute"/>
            <consortium name="Mycorrhizal Genomics Consortium"/>
            <person name="Kohler A."/>
            <person name="Kuo A."/>
            <person name="Nagy L.G."/>
            <person name="Floudas D."/>
            <person name="Copeland A."/>
            <person name="Barry K.W."/>
            <person name="Cichocki N."/>
            <person name="Veneault-Fourrey C."/>
            <person name="LaButti K."/>
            <person name="Lindquist E.A."/>
            <person name="Lipzen A."/>
            <person name="Lundell T."/>
            <person name="Morin E."/>
            <person name="Murat C."/>
            <person name="Riley R."/>
            <person name="Ohm R."/>
            <person name="Sun H."/>
            <person name="Tunlid A."/>
            <person name="Henrissat B."/>
            <person name="Grigoriev I.V."/>
            <person name="Hibbett D.S."/>
            <person name="Martin F."/>
        </authorList>
    </citation>
    <scope>NUCLEOTIDE SEQUENCE [LARGE SCALE GENOMIC DNA]</scope>
    <source>
        <strain evidence="4 5">MD-312</strain>
    </source>
</reference>
<evidence type="ECO:0008006" key="6">
    <source>
        <dbReference type="Google" id="ProtNLM"/>
    </source>
</evidence>
<proteinExistence type="predicted"/>
<name>A0A0C9W7M2_9AGAM</name>
<feature type="transmembrane region" description="Helical" evidence="2">
    <location>
        <begin position="91"/>
        <end position="110"/>
    </location>
</feature>
<organism evidence="4 5">
    <name type="scientific">Hydnomerulius pinastri MD-312</name>
    <dbReference type="NCBI Taxonomy" id="994086"/>
    <lineage>
        <taxon>Eukaryota</taxon>
        <taxon>Fungi</taxon>
        <taxon>Dikarya</taxon>
        <taxon>Basidiomycota</taxon>
        <taxon>Agaricomycotina</taxon>
        <taxon>Agaricomycetes</taxon>
        <taxon>Agaricomycetidae</taxon>
        <taxon>Boletales</taxon>
        <taxon>Boletales incertae sedis</taxon>
        <taxon>Leucogyrophana</taxon>
    </lineage>
</organism>
<dbReference type="HOGENOM" id="CLU_963316_0_0_1"/>
<dbReference type="AlphaFoldDB" id="A0A0C9W7M2"/>
<accession>A0A0C9W7M2</accession>